<sequence length="441" mass="51483">MEMEDVERLKIRIAQLEAGESEALNKILDEVNFLKNPSLFPHLKELHKRWHKLKDQGYYQASILQAIKSVSGPEYVDYFVELSKEKSDLTKEELAVISSNSSVYPLVAQEVLKRVIQLSESQIKKIKENPNAHHYSDSAFTSLISSLDNKRLKIITKQLKNLILIDGFSDYEKWLATEKLFILNVNDAREFAFKTLKDNKVNHIARKHLVDFLKRTRAVNPPLNEEGLFILLNQKEIEYFHLVIQDVSSYVSGSKNTIIFDKDIFQTYLDILNERVYINDLVKQKSSSLLFGNEELNHAKLLIAVSDEENLISFFSILRNVLNNISEEIIPLPEIKKNWPRDYPVVLRKLQTVFNIPNTPNSFNEYLLLCRFINLSFHLNNLPNKLQHKKLAVQLGIKDFLKVHLYQKVQITIMNKYREGLISLRRWCESVYYQTQTESIK</sequence>
<dbReference type="STRING" id="1802517.A2892_04285"/>
<organism evidence="1 2">
    <name type="scientific">Candidatus Woesebacteria bacterium RIFCSPLOWO2_01_FULL_39_10b</name>
    <dbReference type="NCBI Taxonomy" id="1802517"/>
    <lineage>
        <taxon>Bacteria</taxon>
        <taxon>Candidatus Woeseibacteriota</taxon>
    </lineage>
</organism>
<gene>
    <name evidence="1" type="ORF">A2892_04285</name>
</gene>
<dbReference type="Proteomes" id="UP000176404">
    <property type="component" value="Unassembled WGS sequence"/>
</dbReference>
<reference evidence="1 2" key="1">
    <citation type="journal article" date="2016" name="Nat. Commun.">
        <title>Thousands of microbial genomes shed light on interconnected biogeochemical processes in an aquifer system.</title>
        <authorList>
            <person name="Anantharaman K."/>
            <person name="Brown C.T."/>
            <person name="Hug L.A."/>
            <person name="Sharon I."/>
            <person name="Castelle C.J."/>
            <person name="Probst A.J."/>
            <person name="Thomas B.C."/>
            <person name="Singh A."/>
            <person name="Wilkins M.J."/>
            <person name="Karaoz U."/>
            <person name="Brodie E.L."/>
            <person name="Williams K.H."/>
            <person name="Hubbard S.S."/>
            <person name="Banfield J.F."/>
        </authorList>
    </citation>
    <scope>NUCLEOTIDE SEQUENCE [LARGE SCALE GENOMIC DNA]</scope>
</reference>
<accession>A0A1F8B869</accession>
<comment type="caution">
    <text evidence="1">The sequence shown here is derived from an EMBL/GenBank/DDBJ whole genome shotgun (WGS) entry which is preliminary data.</text>
</comment>
<evidence type="ECO:0000313" key="2">
    <source>
        <dbReference type="Proteomes" id="UP000176404"/>
    </source>
</evidence>
<proteinExistence type="predicted"/>
<name>A0A1F8B869_9BACT</name>
<protein>
    <submittedName>
        <fullName evidence="1">Uncharacterized protein</fullName>
    </submittedName>
</protein>
<dbReference type="AlphaFoldDB" id="A0A1F8B869"/>
<evidence type="ECO:0000313" key="1">
    <source>
        <dbReference type="EMBL" id="OGM60233.1"/>
    </source>
</evidence>
<dbReference type="EMBL" id="MGHD01000007">
    <property type="protein sequence ID" value="OGM60233.1"/>
    <property type="molecule type" value="Genomic_DNA"/>
</dbReference>